<protein>
    <submittedName>
        <fullName evidence="6">Glycoside hydrolase family 43 protein</fullName>
    </submittedName>
</protein>
<feature type="region of interest" description="Disordered" evidence="5">
    <location>
        <begin position="204"/>
        <end position="231"/>
    </location>
</feature>
<evidence type="ECO:0000256" key="1">
    <source>
        <dbReference type="ARBA" id="ARBA00009865"/>
    </source>
</evidence>
<dbReference type="SUPFAM" id="SSF75005">
    <property type="entry name" value="Arabinanase/levansucrase/invertase"/>
    <property type="match status" value="1"/>
</dbReference>
<dbReference type="PANTHER" id="PTHR42812">
    <property type="entry name" value="BETA-XYLOSIDASE"/>
    <property type="match status" value="1"/>
</dbReference>
<proteinExistence type="inferred from homology"/>
<comment type="similarity">
    <text evidence="1 4">Belongs to the glycosyl hydrolase 43 family.</text>
</comment>
<dbReference type="PANTHER" id="PTHR42812:SF12">
    <property type="entry name" value="BETA-XYLOSIDASE-RELATED"/>
    <property type="match status" value="1"/>
</dbReference>
<dbReference type="GO" id="GO:0016787">
    <property type="term" value="F:hydrolase activity"/>
    <property type="evidence" value="ECO:0007669"/>
    <property type="project" value="UniProtKB-KW"/>
</dbReference>
<dbReference type="InterPro" id="IPR006710">
    <property type="entry name" value="Glyco_hydro_43"/>
</dbReference>
<accession>A0ABP4YLV6</accession>
<keyword evidence="2 4" id="KW-0378">Hydrolase</keyword>
<dbReference type="RefSeq" id="WP_157425655.1">
    <property type="nucleotide sequence ID" value="NZ_BAAANK010000001.1"/>
</dbReference>
<evidence type="ECO:0000313" key="6">
    <source>
        <dbReference type="EMBL" id="GAA1822186.1"/>
    </source>
</evidence>
<dbReference type="Proteomes" id="UP001501746">
    <property type="component" value="Unassembled WGS sequence"/>
</dbReference>
<evidence type="ECO:0000256" key="4">
    <source>
        <dbReference type="RuleBase" id="RU361187"/>
    </source>
</evidence>
<dbReference type="InterPro" id="IPR023296">
    <property type="entry name" value="Glyco_hydro_beta-prop_sf"/>
</dbReference>
<dbReference type="InterPro" id="IPR051795">
    <property type="entry name" value="Glycosyl_Hydrlase_43"/>
</dbReference>
<dbReference type="Pfam" id="PF04616">
    <property type="entry name" value="Glyco_hydro_43"/>
    <property type="match status" value="1"/>
</dbReference>
<sequence length="473" mass="51605">MSGTAEVVPVVPGFHPDPSVCRVGEDYYLANSSFEYVPAVPIWHSRDLVRWTQIGNALVRDTQFPAGRARDSGGIYAPTLRHHDGWFWLITSDVGDAHGGQRLFRAADAAGPWSDAIELPELRGIDPDLCWTDDGECLVSYCSWSSGPSAIWQAAIDPETGRVLEEPRLLWTGTDLGHTEGPHLLRHGDWWYLVAAEGGTERGHGVSVARSRDPRGPFEAAPSTPVYSHRSTEHRVQNIGHADLVERPDGTWAAVHLGVRPRGMTPSFHVNGRETFLAEVDWVDDWPVFRPSEAVPPERAWDVDDAFDRLHPRWISPRARIETFANTVPGGLEVAAADGAGVYARLQAMHWGSVFELDPRRDAVVHAEVRFDDRNRVGVRIADGGATAVWTVGGRVVELGHVDAFDGRVEIASVPASAMGPDDLVLSAGGRALGTIDGRYLSTEVATGFTGRVAGVRVERGIALVRRISISEA</sequence>
<evidence type="ECO:0000256" key="3">
    <source>
        <dbReference type="ARBA" id="ARBA00023295"/>
    </source>
</evidence>
<dbReference type="Gene3D" id="2.115.10.20">
    <property type="entry name" value="Glycosyl hydrolase domain, family 43"/>
    <property type="match status" value="1"/>
</dbReference>
<keyword evidence="3 4" id="KW-0326">Glycosidase</keyword>
<organism evidence="6 7">
    <name type="scientific">Agromyces salentinus</name>
    <dbReference type="NCBI Taxonomy" id="269421"/>
    <lineage>
        <taxon>Bacteria</taxon>
        <taxon>Bacillati</taxon>
        <taxon>Actinomycetota</taxon>
        <taxon>Actinomycetes</taxon>
        <taxon>Micrococcales</taxon>
        <taxon>Microbacteriaceae</taxon>
        <taxon>Agromyces</taxon>
    </lineage>
</organism>
<evidence type="ECO:0000256" key="5">
    <source>
        <dbReference type="SAM" id="MobiDB-lite"/>
    </source>
</evidence>
<dbReference type="CDD" id="cd18617">
    <property type="entry name" value="GH43_XynB-like"/>
    <property type="match status" value="1"/>
</dbReference>
<dbReference type="EMBL" id="BAAANK010000001">
    <property type="protein sequence ID" value="GAA1822186.1"/>
    <property type="molecule type" value="Genomic_DNA"/>
</dbReference>
<evidence type="ECO:0000313" key="7">
    <source>
        <dbReference type="Proteomes" id="UP001501746"/>
    </source>
</evidence>
<feature type="compositionally biased region" description="Basic and acidic residues" evidence="5">
    <location>
        <begin position="204"/>
        <end position="216"/>
    </location>
</feature>
<name>A0ABP4YLV6_9MICO</name>
<evidence type="ECO:0000256" key="2">
    <source>
        <dbReference type="ARBA" id="ARBA00022801"/>
    </source>
</evidence>
<gene>
    <name evidence="6" type="ORF">GCM10009750_00680</name>
</gene>
<keyword evidence="7" id="KW-1185">Reference proteome</keyword>
<reference evidence="7" key="1">
    <citation type="journal article" date="2019" name="Int. J. Syst. Evol. Microbiol.">
        <title>The Global Catalogue of Microorganisms (GCM) 10K type strain sequencing project: providing services to taxonomists for standard genome sequencing and annotation.</title>
        <authorList>
            <consortium name="The Broad Institute Genomics Platform"/>
            <consortium name="The Broad Institute Genome Sequencing Center for Infectious Disease"/>
            <person name="Wu L."/>
            <person name="Ma J."/>
        </authorList>
    </citation>
    <scope>NUCLEOTIDE SEQUENCE [LARGE SCALE GENOMIC DNA]</scope>
    <source>
        <strain evidence="7">JCM 14323</strain>
    </source>
</reference>
<comment type="caution">
    <text evidence="6">The sequence shown here is derived from an EMBL/GenBank/DDBJ whole genome shotgun (WGS) entry which is preliminary data.</text>
</comment>